<organism evidence="1 2">
    <name type="scientific">Macroventuria anomochaeta</name>
    <dbReference type="NCBI Taxonomy" id="301207"/>
    <lineage>
        <taxon>Eukaryota</taxon>
        <taxon>Fungi</taxon>
        <taxon>Dikarya</taxon>
        <taxon>Ascomycota</taxon>
        <taxon>Pezizomycotina</taxon>
        <taxon>Dothideomycetes</taxon>
        <taxon>Pleosporomycetidae</taxon>
        <taxon>Pleosporales</taxon>
        <taxon>Pleosporineae</taxon>
        <taxon>Didymellaceae</taxon>
        <taxon>Macroventuria</taxon>
    </lineage>
</organism>
<protein>
    <submittedName>
        <fullName evidence="1">Uncharacterized protein</fullName>
    </submittedName>
</protein>
<comment type="caution">
    <text evidence="1">The sequence shown here is derived from an EMBL/GenBank/DDBJ whole genome shotgun (WGS) entry which is preliminary data.</text>
</comment>
<proteinExistence type="predicted"/>
<name>A0ACB6RLV8_9PLEO</name>
<dbReference type="Proteomes" id="UP000799754">
    <property type="component" value="Unassembled WGS sequence"/>
</dbReference>
<accession>A0ACB6RLV8</accession>
<reference evidence="1" key="1">
    <citation type="journal article" date="2020" name="Stud. Mycol.">
        <title>101 Dothideomycetes genomes: a test case for predicting lifestyles and emergence of pathogens.</title>
        <authorList>
            <person name="Haridas S."/>
            <person name="Albert R."/>
            <person name="Binder M."/>
            <person name="Bloem J."/>
            <person name="Labutti K."/>
            <person name="Salamov A."/>
            <person name="Andreopoulos B."/>
            <person name="Baker S."/>
            <person name="Barry K."/>
            <person name="Bills G."/>
            <person name="Bluhm B."/>
            <person name="Cannon C."/>
            <person name="Castanera R."/>
            <person name="Culley D."/>
            <person name="Daum C."/>
            <person name="Ezra D."/>
            <person name="Gonzalez J."/>
            <person name="Henrissat B."/>
            <person name="Kuo A."/>
            <person name="Liang C."/>
            <person name="Lipzen A."/>
            <person name="Lutzoni F."/>
            <person name="Magnuson J."/>
            <person name="Mondo S."/>
            <person name="Nolan M."/>
            <person name="Ohm R."/>
            <person name="Pangilinan J."/>
            <person name="Park H.-J."/>
            <person name="Ramirez L."/>
            <person name="Alfaro M."/>
            <person name="Sun H."/>
            <person name="Tritt A."/>
            <person name="Yoshinaga Y."/>
            <person name="Zwiers L.-H."/>
            <person name="Turgeon B."/>
            <person name="Goodwin S."/>
            <person name="Spatafora J."/>
            <person name="Crous P."/>
            <person name="Grigoriev I."/>
        </authorList>
    </citation>
    <scope>NUCLEOTIDE SEQUENCE</scope>
    <source>
        <strain evidence="1">CBS 525.71</strain>
    </source>
</reference>
<evidence type="ECO:0000313" key="2">
    <source>
        <dbReference type="Proteomes" id="UP000799754"/>
    </source>
</evidence>
<gene>
    <name evidence="1" type="ORF">BU25DRAFT_451618</name>
</gene>
<evidence type="ECO:0000313" key="1">
    <source>
        <dbReference type="EMBL" id="KAF2622940.1"/>
    </source>
</evidence>
<dbReference type="EMBL" id="MU006740">
    <property type="protein sequence ID" value="KAF2622940.1"/>
    <property type="molecule type" value="Genomic_DNA"/>
</dbReference>
<sequence>MRTTTASFLLTLGLSSLIAAEVPTFTLGDPNSYLGNIDRTDVGGNDIIVSTDNGVTITFGRDLSKKIVDVASNQCKSRGSPDCLKQTLDVMGVGNAANGLQKRVIPVLAAGVGVAIAYIAGVVWTAVYLNNESKNYNVVELKIPQSQVDEVSKWKLDEDKFNFKDTSGDTSVVQIDTNPTQLQTKPTIETQSNGDIKATFPGIVDDLKDMWSKIKCTRSLQKRITLQCLVQYAQAFARLAQDGGNNEGIQDVSLLAFPKPNNNLYVSALGEDFEYTEELYIASQRKTDEVRNNIATISTWVGFGYAVENLAISALGEMVFPKKFLDSMQLPELPVDNCWDEDSMPFCTNCGGNTESESSGQTEGKCKGFDDGNPDHTPQAAGCTCHVDDPGTEHLIAPGDLEDAIQYLMTLTDDTDSSPPAATDGPLKCNGLDSNKYVAANTLDDKIIGFCSGMQTQGTQDKNTGSYSRTFNSGTRDEVELAVDWPPGQTLNMLPCAATMNEISAGCDNPAGNNPRNWKGGGSKQVGIGLFHINPKVIRSPHPTKYCPDSRPTVLNQPNGSLDPKMVRWQQNNICGDICPDGYDNEGGSDPTKARLAICKLTDAVKNCAKPFADSTELPYCWIPAS</sequence>
<keyword evidence="2" id="KW-1185">Reference proteome</keyword>